<accession>A0A097ESW4</accession>
<protein>
    <submittedName>
        <fullName evidence="1">Uncharacterized protein</fullName>
    </submittedName>
</protein>
<gene>
    <name evidence="1" type="ORF">LSS_22725</name>
</gene>
<dbReference type="Proteomes" id="UP000035800">
    <property type="component" value="Chromosome I"/>
</dbReference>
<reference evidence="1 2" key="2">
    <citation type="journal article" date="2014" name="Emerg. Microbes Infect.">
        <title>Potential impact on kidney infection: a whole-genome analysis of Leptospira santarosai serovar Shermani.</title>
        <authorList>
            <person name="Chou L.F."/>
            <person name="Chen T.W."/>
            <person name="Ko Y.C."/>
            <person name="Pan M.J."/>
            <person name="Tian Y.C."/>
            <person name="Chiu C.H."/>
            <person name="Tang P."/>
            <person name="Hung C.C."/>
            <person name="Yang C.W."/>
        </authorList>
    </citation>
    <scope>NUCLEOTIDE SEQUENCE</scope>
    <source>
        <strain evidence="1 2">LT 821</strain>
    </source>
</reference>
<dbReference type="AlphaFoldDB" id="A0A097ESW4"/>
<organism evidence="1 2">
    <name type="scientific">Leptospira santarosai serovar Shermani str. LT 821</name>
    <dbReference type="NCBI Taxonomy" id="758847"/>
    <lineage>
        <taxon>Bacteria</taxon>
        <taxon>Pseudomonadati</taxon>
        <taxon>Spirochaetota</taxon>
        <taxon>Spirochaetia</taxon>
        <taxon>Leptospirales</taxon>
        <taxon>Leptospiraceae</taxon>
        <taxon>Leptospira</taxon>
    </lineage>
</organism>
<reference evidence="1 2" key="1">
    <citation type="journal article" date="2012" name="Gene">
        <title>Sequence of Leptospira santarosai serovar Shermani genome and prediction of virulence-associated genes.</title>
        <authorList>
            <person name="Chou L.F."/>
            <person name="Chen Y.T."/>
            <person name="Lu C.W."/>
            <person name="Ko Y.C."/>
            <person name="Tang C.Y."/>
            <person name="Pan M.J."/>
            <person name="Tian Y.C."/>
            <person name="Chiu C.H."/>
            <person name="Hung C.C."/>
            <person name="Yang C.W."/>
        </authorList>
    </citation>
    <scope>NUCLEOTIDE SEQUENCE [LARGE SCALE GENOMIC DNA]</scope>
    <source>
        <strain evidence="1">LT 821</strain>
    </source>
</reference>
<evidence type="ECO:0000313" key="2">
    <source>
        <dbReference type="Proteomes" id="UP000035800"/>
    </source>
</evidence>
<dbReference type="EMBL" id="CP006694">
    <property type="protein sequence ID" value="AIT11028.1"/>
    <property type="molecule type" value="Genomic_DNA"/>
</dbReference>
<dbReference type="STRING" id="758847.LSS_22725"/>
<dbReference type="KEGG" id="lst:LSS_22725"/>
<proteinExistence type="predicted"/>
<name>A0A097ESW4_9LEPT</name>
<sequence length="31" mass="3658">MLLNFRDKNKRTSIKSEKNRSIKFLHGIAVL</sequence>
<evidence type="ECO:0000313" key="1">
    <source>
        <dbReference type="EMBL" id="AIT11028.1"/>
    </source>
</evidence>